<sequence>MLDNLHVVTIASEPLFYFHHLHKSCRNHGINLDVIRSMENPHNRKWAMIRDYLDNMANSEIVCYVDGFDTICVKPLYELRERFVNIQKHHQCKLIVSHHHKLQYDIWWPLCYEKTCQNTYINHGTCIGYVRDWKQVLDILIDYEMSDHDAIVTYGNLYPHDIMIDMRAQLFLCISNPLREIDDYVDIDSQQTVTYEEEQPFFIHATKCTYLTEILRKLGYTVDNTMHCQIRNKYILSLCKDANMYGVVFFYLVCVVFMYVAYLEIVNIRNM</sequence>
<organism evidence="3">
    <name type="scientific">viral metagenome</name>
    <dbReference type="NCBI Taxonomy" id="1070528"/>
    <lineage>
        <taxon>unclassified sequences</taxon>
        <taxon>metagenomes</taxon>
        <taxon>organismal metagenomes</taxon>
    </lineage>
</organism>
<protein>
    <recommendedName>
        <fullName evidence="2">PLOD1-3-like GT domain-containing protein</fullName>
    </recommendedName>
</protein>
<evidence type="ECO:0000259" key="2">
    <source>
        <dbReference type="Pfam" id="PF25342"/>
    </source>
</evidence>
<feature type="transmembrane region" description="Helical" evidence="1">
    <location>
        <begin position="244"/>
        <end position="263"/>
    </location>
</feature>
<keyword evidence="1" id="KW-1133">Transmembrane helix</keyword>
<dbReference type="InterPro" id="IPR057589">
    <property type="entry name" value="GT_PLOD"/>
</dbReference>
<dbReference type="EMBL" id="MN740899">
    <property type="protein sequence ID" value="QHU17210.1"/>
    <property type="molecule type" value="Genomic_DNA"/>
</dbReference>
<evidence type="ECO:0000313" key="3">
    <source>
        <dbReference type="EMBL" id="QHU17210.1"/>
    </source>
</evidence>
<evidence type="ECO:0000256" key="1">
    <source>
        <dbReference type="SAM" id="Phobius"/>
    </source>
</evidence>
<reference evidence="3" key="1">
    <citation type="journal article" date="2020" name="Nature">
        <title>Giant virus diversity and host interactions through global metagenomics.</title>
        <authorList>
            <person name="Schulz F."/>
            <person name="Roux S."/>
            <person name="Paez-Espino D."/>
            <person name="Jungbluth S."/>
            <person name="Walsh D.A."/>
            <person name="Denef V.J."/>
            <person name="McMahon K.D."/>
            <person name="Konstantinidis K.T."/>
            <person name="Eloe-Fadrosh E.A."/>
            <person name="Kyrpides N.C."/>
            <person name="Woyke T."/>
        </authorList>
    </citation>
    <scope>NUCLEOTIDE SEQUENCE</scope>
    <source>
        <strain evidence="3">GVMAG-S-3300012000-57</strain>
    </source>
</reference>
<dbReference type="CDD" id="cd22997">
    <property type="entry name" value="GT_LH"/>
    <property type="match status" value="1"/>
</dbReference>
<name>A0A6C0KKJ2_9ZZZZ</name>
<keyword evidence="1" id="KW-0812">Transmembrane</keyword>
<accession>A0A6C0KKJ2</accession>
<keyword evidence="1" id="KW-0472">Membrane</keyword>
<dbReference type="Pfam" id="PF25342">
    <property type="entry name" value="GT_PLOD"/>
    <property type="match status" value="1"/>
</dbReference>
<dbReference type="AlphaFoldDB" id="A0A6C0KKJ2"/>
<feature type="domain" description="PLOD1-3-like GT" evidence="2">
    <location>
        <begin position="3"/>
        <end position="207"/>
    </location>
</feature>
<proteinExistence type="predicted"/>